<name>A0A934QUC9_9PSEU</name>
<dbReference type="InterPro" id="IPR013568">
    <property type="entry name" value="SEFIR_dom"/>
</dbReference>
<keyword evidence="3" id="KW-0675">Receptor</keyword>
<feature type="domain" description="SEFIR" evidence="2">
    <location>
        <begin position="1"/>
        <end position="139"/>
    </location>
</feature>
<dbReference type="Gene3D" id="3.40.50.10140">
    <property type="entry name" value="Toll/interleukin-1 receptor homology (TIR) domain"/>
    <property type="match status" value="1"/>
</dbReference>
<protein>
    <submittedName>
        <fullName evidence="3">Toll/interleukin-1 receptor domain-containing protein</fullName>
    </submittedName>
</protein>
<comment type="caution">
    <text evidence="3">The sequence shown here is derived from an EMBL/GenBank/DDBJ whole genome shotgun (WGS) entry which is preliminary data.</text>
</comment>
<dbReference type="SUPFAM" id="SSF52200">
    <property type="entry name" value="Toll/Interleukin receptor TIR domain"/>
    <property type="match status" value="1"/>
</dbReference>
<evidence type="ECO:0000256" key="1">
    <source>
        <dbReference type="SAM" id="MobiDB-lite"/>
    </source>
</evidence>
<keyword evidence="4" id="KW-1185">Reference proteome</keyword>
<dbReference type="Proteomes" id="UP000635245">
    <property type="component" value="Unassembled WGS sequence"/>
</dbReference>
<dbReference type="EMBL" id="JAENJH010000003">
    <property type="protein sequence ID" value="MBK1785504.1"/>
    <property type="molecule type" value="Genomic_DNA"/>
</dbReference>
<evidence type="ECO:0000259" key="2">
    <source>
        <dbReference type="PROSITE" id="PS51534"/>
    </source>
</evidence>
<accession>A0A934QUC9</accession>
<feature type="compositionally biased region" description="Pro residues" evidence="1">
    <location>
        <begin position="154"/>
        <end position="168"/>
    </location>
</feature>
<sequence length="385" mass="42755">MRVFISYTHDDDQHREAVRELATLLVDNGIEVDLDAWSEKHRHDWYVWATRGITEADFVLVIASAEYRRMGDGNGPAHLNLGGQSEAALLRELVQSRREEFTKKILPVILPGHTVDEIPFFLQPYAATRYELDSITAEGAESLLRVIFGKPEHLPPPLGTPPTLPPRSGPGSPTAATRAPTWRPLDNSLPVQWRQDRGQGATVELHLVPVAPDSRLGVRTLSKVSDDLAARGRAQGLFSHDQALDANSNERSAWARTTNSRTGEAGLTVHRDGQLSCWHPLPTANIVAVLDEEYLTQQLATRLQLLLGLDLPRPREFAPAIGLGPAGFVHLGRLADASARTSFQLKRQDQVRIEPEEAISVDDLRQYPHKVADELVARIAQPFRR</sequence>
<dbReference type="AlphaFoldDB" id="A0A934QUC9"/>
<proteinExistence type="predicted"/>
<evidence type="ECO:0000313" key="3">
    <source>
        <dbReference type="EMBL" id="MBK1785504.1"/>
    </source>
</evidence>
<reference evidence="3" key="1">
    <citation type="submission" date="2020-12" db="EMBL/GenBank/DDBJ databases">
        <title>Prauserella sp. ASG 168, a novel actinomycete isolated from cave rock.</title>
        <authorList>
            <person name="Suriyachadkun C."/>
        </authorList>
    </citation>
    <scope>NUCLEOTIDE SEQUENCE</scope>
    <source>
        <strain evidence="3">ASG 168</strain>
    </source>
</reference>
<feature type="region of interest" description="Disordered" evidence="1">
    <location>
        <begin position="154"/>
        <end position="186"/>
    </location>
</feature>
<dbReference type="Pfam" id="PF08357">
    <property type="entry name" value="SEFIR"/>
    <property type="match status" value="1"/>
</dbReference>
<organism evidence="3 4">
    <name type="scientific">Prauserella cavernicola</name>
    <dbReference type="NCBI Taxonomy" id="2800127"/>
    <lineage>
        <taxon>Bacteria</taxon>
        <taxon>Bacillati</taxon>
        <taxon>Actinomycetota</taxon>
        <taxon>Actinomycetes</taxon>
        <taxon>Pseudonocardiales</taxon>
        <taxon>Pseudonocardiaceae</taxon>
        <taxon>Prauserella</taxon>
    </lineage>
</organism>
<dbReference type="PROSITE" id="PS51534">
    <property type="entry name" value="SEFIR"/>
    <property type="match status" value="1"/>
</dbReference>
<dbReference type="InterPro" id="IPR035897">
    <property type="entry name" value="Toll_tir_struct_dom_sf"/>
</dbReference>
<gene>
    <name evidence="3" type="ORF">JHE00_14325</name>
</gene>
<evidence type="ECO:0000313" key="4">
    <source>
        <dbReference type="Proteomes" id="UP000635245"/>
    </source>
</evidence>